<sequence>MPVREEAGGMPKPKDEFETLYGYLLYEPADILDPDYMYTVAEIARLMQGLPVQADLNEETENRIIQWTIPWIIANQNDFVINDPRSDEPGFFGLHPDAVPDEEETGEDEVGEGEAGEDEAEREVDEETADDEE</sequence>
<name>M0ISA9_HALMT</name>
<dbReference type="EMBL" id="AOLO01000013">
    <property type="protein sequence ID" value="ELZ98364.1"/>
    <property type="molecule type" value="Genomic_DNA"/>
</dbReference>
<evidence type="ECO:0000313" key="3">
    <source>
        <dbReference type="Proteomes" id="UP000011603"/>
    </source>
</evidence>
<accession>M0ISA9</accession>
<feature type="compositionally biased region" description="Acidic residues" evidence="1">
    <location>
        <begin position="99"/>
        <end position="133"/>
    </location>
</feature>
<dbReference type="PATRIC" id="fig|523841.21.peg.3295"/>
<comment type="caution">
    <text evidence="2">The sequence shown here is derived from an EMBL/GenBank/DDBJ whole genome shotgun (WGS) entry which is preliminary data.</text>
</comment>
<keyword evidence="3" id="KW-1185">Reference proteome</keyword>
<dbReference type="InterPro" id="IPR043867">
    <property type="entry name" value="DUF5827"/>
</dbReference>
<dbReference type="PaxDb" id="523841-HFX_2911"/>
<protein>
    <submittedName>
        <fullName evidence="2">Uncharacterized protein</fullName>
    </submittedName>
</protein>
<organism evidence="2 3">
    <name type="scientific">Haloferax mediterranei (strain ATCC 33500 / DSM 1411 / JCM 8866 / NBRC 14739 / NCIMB 2177 / R-4)</name>
    <name type="common">Halobacterium mediterranei</name>
    <dbReference type="NCBI Taxonomy" id="523841"/>
    <lineage>
        <taxon>Archaea</taxon>
        <taxon>Methanobacteriati</taxon>
        <taxon>Methanobacteriota</taxon>
        <taxon>Stenosarchaea group</taxon>
        <taxon>Halobacteria</taxon>
        <taxon>Halobacteriales</taxon>
        <taxon>Haloferacaceae</taxon>
        <taxon>Haloferax</taxon>
    </lineage>
</organism>
<gene>
    <name evidence="2" type="ORF">C439_16305</name>
</gene>
<reference evidence="2 3" key="1">
    <citation type="journal article" date="2014" name="PLoS Genet.">
        <title>Phylogenetically driven sequencing of extremely halophilic archaea reveals strategies for static and dynamic osmo-response.</title>
        <authorList>
            <person name="Becker E.A."/>
            <person name="Seitzer P.M."/>
            <person name="Tritt A."/>
            <person name="Larsen D."/>
            <person name="Krusor M."/>
            <person name="Yao A.I."/>
            <person name="Wu D."/>
            <person name="Madern D."/>
            <person name="Eisen J.A."/>
            <person name="Darling A.E."/>
            <person name="Facciotti M.T."/>
        </authorList>
    </citation>
    <scope>NUCLEOTIDE SEQUENCE [LARGE SCALE GENOMIC DNA]</scope>
    <source>
        <strain evidence="3">ATCC 33500 / DSM 1411 / JCM 8866 / NBRC 14739 / NCIMB 2177 / R-4</strain>
    </source>
</reference>
<evidence type="ECO:0000256" key="1">
    <source>
        <dbReference type="SAM" id="MobiDB-lite"/>
    </source>
</evidence>
<evidence type="ECO:0000313" key="2">
    <source>
        <dbReference type="EMBL" id="ELZ98364.1"/>
    </source>
</evidence>
<dbReference type="AlphaFoldDB" id="M0ISA9"/>
<dbReference type="Proteomes" id="UP000011603">
    <property type="component" value="Unassembled WGS sequence"/>
</dbReference>
<feature type="region of interest" description="Disordered" evidence="1">
    <location>
        <begin position="84"/>
        <end position="133"/>
    </location>
</feature>
<proteinExistence type="predicted"/>
<dbReference type="Pfam" id="PF19145">
    <property type="entry name" value="DUF5827"/>
    <property type="match status" value="1"/>
</dbReference>